<protein>
    <submittedName>
        <fullName evidence="1">Glycosyltransferase family 4 protein</fullName>
        <ecNumber evidence="1">2.4.-.-</ecNumber>
    </submittedName>
</protein>
<evidence type="ECO:0000313" key="1">
    <source>
        <dbReference type="EMBL" id="MFM9331797.1"/>
    </source>
</evidence>
<gene>
    <name evidence="1" type="ORF">ACI1P1_26205</name>
</gene>
<keyword evidence="2" id="KW-1185">Reference proteome</keyword>
<dbReference type="EMBL" id="JBJURJ010000022">
    <property type="protein sequence ID" value="MFM9331797.1"/>
    <property type="molecule type" value="Genomic_DNA"/>
</dbReference>
<sequence length="386" mass="42596">MNTKVLAGCSTPFGMGGLGGHLQFICKAMETVGVEAGVYCRGTPEKPGFVGVPNPVWDKWLRYTPVRWLPSKQVYWNGMQFDKAVADVYPSCYSVYHSFPGFAEATFRKVKANGGVTVLEAATTHAEDVYLITEAEHKKRNIGGNPFSREWMERVMREYELADYITVASRLQAESFLRRGFDENRILYSPLGIDTARFSPAAEAGEAGRDGVFRIIQVGQISIRKGYHYLLDAVEKLGDPDIEVVLVGGIGWRSIAKSLEEYRSRGVRITCAPGDPLPALRRASMYVHSSVEDGFGLAPLEAMSAGLPTVVTDMTGMKDVIDSGHNGFIVPSRDTDALAECIALLKGNEDLRRQMGYAARATALEYDTARCTRRYAELLKPVWNVG</sequence>
<evidence type="ECO:0000313" key="2">
    <source>
        <dbReference type="Proteomes" id="UP001631969"/>
    </source>
</evidence>
<keyword evidence="1" id="KW-0328">Glycosyltransferase</keyword>
<name>A0ACC7PBQ1_9BACL</name>
<reference evidence="1" key="1">
    <citation type="submission" date="2024-12" db="EMBL/GenBank/DDBJ databases">
        <authorList>
            <person name="Wu N."/>
        </authorList>
    </citation>
    <scope>NUCLEOTIDE SEQUENCE</scope>
    <source>
        <strain evidence="1">P15</strain>
    </source>
</reference>
<organism evidence="1 2">
    <name type="scientific">Paenibacillus mesotrionivorans</name>
    <dbReference type="NCBI Taxonomy" id="3160968"/>
    <lineage>
        <taxon>Bacteria</taxon>
        <taxon>Bacillati</taxon>
        <taxon>Bacillota</taxon>
        <taxon>Bacilli</taxon>
        <taxon>Bacillales</taxon>
        <taxon>Paenibacillaceae</taxon>
        <taxon>Paenibacillus</taxon>
    </lineage>
</organism>
<keyword evidence="1" id="KW-0808">Transferase</keyword>
<dbReference type="EC" id="2.4.-.-" evidence="1"/>
<dbReference type="Proteomes" id="UP001631969">
    <property type="component" value="Unassembled WGS sequence"/>
</dbReference>
<accession>A0ACC7PBQ1</accession>
<comment type="caution">
    <text evidence="1">The sequence shown here is derived from an EMBL/GenBank/DDBJ whole genome shotgun (WGS) entry which is preliminary data.</text>
</comment>
<proteinExistence type="predicted"/>